<dbReference type="AlphaFoldDB" id="A0A0C2IHF0"/>
<dbReference type="PRINTS" id="PR00081">
    <property type="entry name" value="GDHRDH"/>
</dbReference>
<dbReference type="HOGENOM" id="CLU_010194_1_1_1"/>
<keyword evidence="5" id="KW-1185">Reference proteome</keyword>
<dbReference type="Proteomes" id="UP000031575">
    <property type="component" value="Unassembled WGS sequence"/>
</dbReference>
<evidence type="ECO:0000313" key="5">
    <source>
        <dbReference type="Proteomes" id="UP000031575"/>
    </source>
</evidence>
<dbReference type="GeneID" id="63680775"/>
<dbReference type="SUPFAM" id="SSF51735">
    <property type="entry name" value="NAD(P)-binding Rossmann-fold domains"/>
    <property type="match status" value="1"/>
</dbReference>
<dbReference type="VEuPathDB" id="FungiDB:SPBR_07600"/>
<dbReference type="Gene3D" id="3.40.50.720">
    <property type="entry name" value="NAD(P)-binding Rossmann-like Domain"/>
    <property type="match status" value="1"/>
</dbReference>
<evidence type="ECO:0000256" key="3">
    <source>
        <dbReference type="ARBA" id="ARBA00023002"/>
    </source>
</evidence>
<dbReference type="FunFam" id="3.40.50.720:FF:000084">
    <property type="entry name" value="Short-chain dehydrogenase reductase"/>
    <property type="match status" value="1"/>
</dbReference>
<comment type="caution">
    <text evidence="4">The sequence shown here is derived from an EMBL/GenBank/DDBJ whole genome shotgun (WGS) entry which is preliminary data.</text>
</comment>
<dbReference type="OrthoDB" id="294295at2759"/>
<dbReference type="PANTHER" id="PTHR43618:SF12">
    <property type="entry name" value="OXIDOREDUCTASE, SHORT-CHAIN DEHYDROGENASE_REDUCTASE FAMILY (AFU_ORTHOLOGUE AFUA_1G14540)"/>
    <property type="match status" value="1"/>
</dbReference>
<dbReference type="RefSeq" id="XP_040616621.1">
    <property type="nucleotide sequence ID" value="XM_040765854.1"/>
</dbReference>
<accession>A0A0C2IHF0</accession>
<keyword evidence="2" id="KW-0521">NADP</keyword>
<evidence type="ECO:0000313" key="4">
    <source>
        <dbReference type="EMBL" id="KIH88611.1"/>
    </source>
</evidence>
<keyword evidence="3" id="KW-0560">Oxidoreductase</keyword>
<organism evidence="4 5">
    <name type="scientific">Sporothrix brasiliensis 5110</name>
    <dbReference type="NCBI Taxonomy" id="1398154"/>
    <lineage>
        <taxon>Eukaryota</taxon>
        <taxon>Fungi</taxon>
        <taxon>Dikarya</taxon>
        <taxon>Ascomycota</taxon>
        <taxon>Pezizomycotina</taxon>
        <taxon>Sordariomycetes</taxon>
        <taxon>Sordariomycetidae</taxon>
        <taxon>Ophiostomatales</taxon>
        <taxon>Ophiostomataceae</taxon>
        <taxon>Sporothrix</taxon>
    </lineage>
</organism>
<sequence length="290" mass="29996">MDYDLNLHDFSSIFSLKGKIAVITGGSRGLGLSAASAILQAGASKVYINSRKKKVCDDAAAALNKLPGLAPGAKAISAPADVTNPEGLRKFVDFVKQDSPEGIDILLANAGATWGEPFDTHPDAAIAKVLDLNVRAVFNTIREFGPSLLRRGTLEDPSRVLVTGSVAGQGIGTIGKQATFGYSASKAAVIHLARNLAVDLGPRHITVNSIAPGFFPTKMSQGLLAMADGGADGVAKSNPMQRLGKPEDFAGAVVYLTSRAGSHVNGATLTIDGGAMWQTGQMGGINKSKI</sequence>
<dbReference type="EMBL" id="AWTV01000009">
    <property type="protein sequence ID" value="KIH88611.1"/>
    <property type="molecule type" value="Genomic_DNA"/>
</dbReference>
<reference evidence="4 5" key="1">
    <citation type="journal article" date="2014" name="BMC Genomics">
        <title>Comparative genomics of the major fungal agents of human and animal Sporotrichosis: Sporothrix schenckii and Sporothrix brasiliensis.</title>
        <authorList>
            <person name="Teixeira M.M."/>
            <person name="de Almeida L.G."/>
            <person name="Kubitschek-Barreira P."/>
            <person name="Alves F.L."/>
            <person name="Kioshima E.S."/>
            <person name="Abadio A.K."/>
            <person name="Fernandes L."/>
            <person name="Derengowski L.S."/>
            <person name="Ferreira K.S."/>
            <person name="Souza R.C."/>
            <person name="Ruiz J.C."/>
            <person name="de Andrade N.C."/>
            <person name="Paes H.C."/>
            <person name="Nicola A.M."/>
            <person name="Albuquerque P."/>
            <person name="Gerber A.L."/>
            <person name="Martins V.P."/>
            <person name="Peconick L.D."/>
            <person name="Neto A.V."/>
            <person name="Chaucanez C.B."/>
            <person name="Silva P.A."/>
            <person name="Cunha O.L."/>
            <person name="de Oliveira F.F."/>
            <person name="dos Santos T.C."/>
            <person name="Barros A.L."/>
            <person name="Soares M.A."/>
            <person name="de Oliveira L.M."/>
            <person name="Marini M.M."/>
            <person name="Villalobos-Duno H."/>
            <person name="Cunha M.M."/>
            <person name="de Hoog S."/>
            <person name="da Silveira J.F."/>
            <person name="Henrissat B."/>
            <person name="Nino-Vega G.A."/>
            <person name="Cisalpino P.S."/>
            <person name="Mora-Montes H.M."/>
            <person name="Almeida S.R."/>
            <person name="Stajich J.E."/>
            <person name="Lopes-Bezerra L.M."/>
            <person name="Vasconcelos A.T."/>
            <person name="Felipe M.S."/>
        </authorList>
    </citation>
    <scope>NUCLEOTIDE SEQUENCE [LARGE SCALE GENOMIC DNA]</scope>
    <source>
        <strain evidence="4 5">5110</strain>
    </source>
</reference>
<comment type="similarity">
    <text evidence="1">Belongs to the short-chain dehydrogenases/reductases (SDR) family.</text>
</comment>
<dbReference type="Pfam" id="PF13561">
    <property type="entry name" value="adh_short_C2"/>
    <property type="match status" value="1"/>
</dbReference>
<dbReference type="InterPro" id="IPR002347">
    <property type="entry name" value="SDR_fam"/>
</dbReference>
<evidence type="ECO:0000256" key="2">
    <source>
        <dbReference type="ARBA" id="ARBA00022857"/>
    </source>
</evidence>
<dbReference type="PRINTS" id="PR00080">
    <property type="entry name" value="SDRFAMILY"/>
</dbReference>
<dbReference type="InterPro" id="IPR036291">
    <property type="entry name" value="NAD(P)-bd_dom_sf"/>
</dbReference>
<name>A0A0C2IHF0_9PEZI</name>
<gene>
    <name evidence="4" type="ORF">SPBR_07600</name>
</gene>
<dbReference type="PANTHER" id="PTHR43618">
    <property type="entry name" value="7-ALPHA-HYDROXYSTEROID DEHYDROGENASE"/>
    <property type="match status" value="1"/>
</dbReference>
<proteinExistence type="inferred from homology"/>
<dbReference type="InterPro" id="IPR052178">
    <property type="entry name" value="Sec_Metab_Biosynth_SDR"/>
</dbReference>
<evidence type="ECO:0000256" key="1">
    <source>
        <dbReference type="ARBA" id="ARBA00006484"/>
    </source>
</evidence>
<protein>
    <submittedName>
        <fullName evidence="4">Rhamnolipids biosynthesis 3-oxoacyl-[acyl-carrier-protein] reductase</fullName>
    </submittedName>
</protein>
<dbReference type="GO" id="GO:0016491">
    <property type="term" value="F:oxidoreductase activity"/>
    <property type="evidence" value="ECO:0007669"/>
    <property type="project" value="UniProtKB-KW"/>
</dbReference>